<dbReference type="Proteomes" id="UP000789831">
    <property type="component" value="Unassembled WGS sequence"/>
</dbReference>
<dbReference type="SUPFAM" id="SSF109604">
    <property type="entry name" value="HD-domain/PDEase-like"/>
    <property type="match status" value="1"/>
</dbReference>
<dbReference type="Pfam" id="PF00338">
    <property type="entry name" value="Ribosomal_S10"/>
    <property type="match status" value="1"/>
</dbReference>
<evidence type="ECO:0000256" key="5">
    <source>
        <dbReference type="ARBA" id="ARBA00022884"/>
    </source>
</evidence>
<name>A0A9N8VNF7_9GLOM</name>
<dbReference type="GO" id="GO:0003723">
    <property type="term" value="F:RNA binding"/>
    <property type="evidence" value="ECO:0007669"/>
    <property type="project" value="UniProtKB-UniRule"/>
</dbReference>
<dbReference type="CDD" id="cd00077">
    <property type="entry name" value="HDc"/>
    <property type="match status" value="1"/>
</dbReference>
<evidence type="ECO:0000259" key="10">
    <source>
        <dbReference type="PROSITE" id="PS51831"/>
    </source>
</evidence>
<dbReference type="InterPro" id="IPR006674">
    <property type="entry name" value="HD_domain"/>
</dbReference>
<dbReference type="Pfam" id="PF00013">
    <property type="entry name" value="KH_1"/>
    <property type="match status" value="1"/>
</dbReference>
<dbReference type="SUPFAM" id="SSF54999">
    <property type="entry name" value="Ribosomal protein S10"/>
    <property type="match status" value="1"/>
</dbReference>
<evidence type="ECO:0000256" key="3">
    <source>
        <dbReference type="ARBA" id="ARBA00022759"/>
    </source>
</evidence>
<evidence type="ECO:0000256" key="2">
    <source>
        <dbReference type="ARBA" id="ARBA00022722"/>
    </source>
</evidence>
<dbReference type="GO" id="GO:1990904">
    <property type="term" value="C:ribonucleoprotein complex"/>
    <property type="evidence" value="ECO:0007669"/>
    <property type="project" value="UniProtKB-KW"/>
</dbReference>
<dbReference type="GO" id="GO:0004519">
    <property type="term" value="F:endonuclease activity"/>
    <property type="evidence" value="ECO:0007669"/>
    <property type="project" value="UniProtKB-KW"/>
</dbReference>
<dbReference type="GO" id="GO:0006412">
    <property type="term" value="P:translation"/>
    <property type="evidence" value="ECO:0007669"/>
    <property type="project" value="InterPro"/>
</dbReference>
<dbReference type="HAMAP" id="MF_00508">
    <property type="entry name" value="Ribosomal_uS10"/>
    <property type="match status" value="1"/>
</dbReference>
<dbReference type="InterPro" id="IPR001848">
    <property type="entry name" value="Ribosomal_uS10"/>
</dbReference>
<dbReference type="PROSITE" id="PS50084">
    <property type="entry name" value="KH_TYPE_1"/>
    <property type="match status" value="1"/>
</dbReference>
<dbReference type="GO" id="GO:0006402">
    <property type="term" value="P:mRNA catabolic process"/>
    <property type="evidence" value="ECO:0007669"/>
    <property type="project" value="InterPro"/>
</dbReference>
<dbReference type="InterPro" id="IPR027486">
    <property type="entry name" value="Ribosomal_uS10_dom"/>
</dbReference>
<dbReference type="OrthoDB" id="2390395at2759"/>
<keyword evidence="5 8" id="KW-0694">RNA-binding</keyword>
<proteinExistence type="inferred from homology"/>
<comment type="caution">
    <text evidence="11">The sequence shown here is derived from an EMBL/GenBank/DDBJ whole genome shotgun (WGS) entry which is preliminary data.</text>
</comment>
<dbReference type="GO" id="GO:0003735">
    <property type="term" value="F:structural constituent of ribosome"/>
    <property type="evidence" value="ECO:0007669"/>
    <property type="project" value="InterPro"/>
</dbReference>
<dbReference type="InterPro" id="IPR036838">
    <property type="entry name" value="Ribosomal_uS10_dom_sf"/>
</dbReference>
<dbReference type="Gene3D" id="3.30.1370.10">
    <property type="entry name" value="K Homology domain, type 1"/>
    <property type="match status" value="1"/>
</dbReference>
<evidence type="ECO:0000313" key="11">
    <source>
        <dbReference type="EMBL" id="CAG8455514.1"/>
    </source>
</evidence>
<gene>
    <name evidence="11" type="ORF">AGERDE_LOCUS1974</name>
</gene>
<dbReference type="SMART" id="SM01403">
    <property type="entry name" value="Ribosomal_S10"/>
    <property type="match status" value="1"/>
</dbReference>
<dbReference type="HAMAP" id="MF_00335">
    <property type="entry name" value="RNase_Y"/>
    <property type="match status" value="1"/>
</dbReference>
<accession>A0A9N8VNF7</accession>
<dbReference type="InterPro" id="IPR036612">
    <property type="entry name" value="KH_dom_type_1_sf"/>
</dbReference>
<dbReference type="InterPro" id="IPR017705">
    <property type="entry name" value="Ribonuclease_Y"/>
</dbReference>
<keyword evidence="7" id="KW-0687">Ribonucleoprotein</keyword>
<keyword evidence="9" id="KW-0175">Coiled coil</keyword>
<dbReference type="InterPro" id="IPR006675">
    <property type="entry name" value="HDIG_dom"/>
</dbReference>
<dbReference type="NCBIfam" id="TIGR00277">
    <property type="entry name" value="HDIG"/>
    <property type="match status" value="1"/>
</dbReference>
<dbReference type="Gene3D" id="1.10.3210.10">
    <property type="entry name" value="Hypothetical protein af1432"/>
    <property type="match status" value="1"/>
</dbReference>
<evidence type="ECO:0000256" key="1">
    <source>
        <dbReference type="ARBA" id="ARBA00007102"/>
    </source>
</evidence>
<comment type="similarity">
    <text evidence="1">Belongs to the universal ribosomal protein uS10 family.</text>
</comment>
<evidence type="ECO:0000256" key="4">
    <source>
        <dbReference type="ARBA" id="ARBA00022801"/>
    </source>
</evidence>
<dbReference type="SMART" id="SM00471">
    <property type="entry name" value="HDc"/>
    <property type="match status" value="1"/>
</dbReference>
<protein>
    <submittedName>
        <fullName evidence="11">12956_t:CDS:1</fullName>
    </submittedName>
</protein>
<sequence>MTKKNNQIKITVYGYDVATTEEATKIVGEKLSQLKLNFAGLVPLPTKRKVITVPISPHKHKSSQEQFVQLIHQRVIYIESVSSTDLESLEKLKVPSTAHLKVLVPIRNFCRLVAKLLRVARIEKERLFPTSEKNLEKTNRRLIIEREKIELKEKKLQQEEKRTSEFANQLFRKEELFTQQLAVSSKKERDVREEMEKIDQIKKQVMNELGKIIPMSKEEAKKSLFALLKEEVDRELERYKEEKVSWVEKEVKEKSSNLICLALEKCSSELVLTKTTDTLLVESPQIISKIIGREGRNINAFQRVTGTELIIDRESDEQSVQISSFNSLRRAIGLQTLRTLIKEARFSPLQIEKTYQKVSSEIDELIVKTGMEVLQELELNNVHPELVKHLGKLKYRTSYGQNVLGHCLEVAKLAGSIAAELGLDVFLARRAGLFHDIGKAVEDNGNYSHVLSGINLAKKHQEPEVVINAIASHHRDFPPNNLYSLIILAADRLSAARPGARGQQSESYVERMNDLENIANEFPGIKKSYAFQAGREIWVFADSEKLNDHKT</sequence>
<evidence type="ECO:0000256" key="9">
    <source>
        <dbReference type="SAM" id="Coils"/>
    </source>
</evidence>
<evidence type="ECO:0000256" key="7">
    <source>
        <dbReference type="ARBA" id="ARBA00023274"/>
    </source>
</evidence>
<keyword evidence="4" id="KW-0378">Hydrolase</keyword>
<reference evidence="11" key="1">
    <citation type="submission" date="2021-06" db="EMBL/GenBank/DDBJ databases">
        <authorList>
            <person name="Kallberg Y."/>
            <person name="Tangrot J."/>
            <person name="Rosling A."/>
        </authorList>
    </citation>
    <scope>NUCLEOTIDE SEQUENCE</scope>
    <source>
        <strain evidence="11">MT106</strain>
    </source>
</reference>
<evidence type="ECO:0000313" key="12">
    <source>
        <dbReference type="Proteomes" id="UP000789831"/>
    </source>
</evidence>
<dbReference type="InterPro" id="IPR003607">
    <property type="entry name" value="HD/PDEase_dom"/>
</dbReference>
<dbReference type="PRINTS" id="PR00971">
    <property type="entry name" value="RIBOSOMALS10"/>
</dbReference>
<evidence type="ECO:0000256" key="6">
    <source>
        <dbReference type="ARBA" id="ARBA00022980"/>
    </source>
</evidence>
<evidence type="ECO:0000256" key="8">
    <source>
        <dbReference type="PROSITE-ProRule" id="PRU00117"/>
    </source>
</evidence>
<dbReference type="GO" id="GO:0005840">
    <property type="term" value="C:ribosome"/>
    <property type="evidence" value="ECO:0007669"/>
    <property type="project" value="UniProtKB-KW"/>
</dbReference>
<dbReference type="SUPFAM" id="SSF54791">
    <property type="entry name" value="Eukaryotic type KH-domain (KH-domain type I)"/>
    <property type="match status" value="1"/>
</dbReference>
<dbReference type="EMBL" id="CAJVPL010000151">
    <property type="protein sequence ID" value="CAG8455514.1"/>
    <property type="molecule type" value="Genomic_DNA"/>
</dbReference>
<keyword evidence="2" id="KW-0540">Nuclease</keyword>
<dbReference type="GO" id="GO:0016020">
    <property type="term" value="C:membrane"/>
    <property type="evidence" value="ECO:0007669"/>
    <property type="project" value="InterPro"/>
</dbReference>
<dbReference type="PROSITE" id="PS51831">
    <property type="entry name" value="HD"/>
    <property type="match status" value="1"/>
</dbReference>
<keyword evidence="3" id="KW-0255">Endonuclease</keyword>
<dbReference type="InterPro" id="IPR051094">
    <property type="entry name" value="Diverse_Catalytic_Enzymes"/>
</dbReference>
<dbReference type="PANTHER" id="PTHR35795:SF1">
    <property type="entry name" value="BIS(5'-NUCLEOSYL)-TETRAPHOSPHATASE, SYMMETRICAL"/>
    <property type="match status" value="1"/>
</dbReference>
<organism evidence="11 12">
    <name type="scientific">Ambispora gerdemannii</name>
    <dbReference type="NCBI Taxonomy" id="144530"/>
    <lineage>
        <taxon>Eukaryota</taxon>
        <taxon>Fungi</taxon>
        <taxon>Fungi incertae sedis</taxon>
        <taxon>Mucoromycota</taxon>
        <taxon>Glomeromycotina</taxon>
        <taxon>Glomeromycetes</taxon>
        <taxon>Archaeosporales</taxon>
        <taxon>Ambisporaceae</taxon>
        <taxon>Ambispora</taxon>
    </lineage>
</organism>
<keyword evidence="12" id="KW-1185">Reference proteome</keyword>
<dbReference type="GO" id="GO:0016787">
    <property type="term" value="F:hydrolase activity"/>
    <property type="evidence" value="ECO:0007669"/>
    <property type="project" value="UniProtKB-KW"/>
</dbReference>
<dbReference type="AlphaFoldDB" id="A0A9N8VNF7"/>
<keyword evidence="6" id="KW-0689">Ribosomal protein</keyword>
<dbReference type="Gene3D" id="3.30.70.600">
    <property type="entry name" value="Ribosomal protein S10 domain"/>
    <property type="match status" value="1"/>
</dbReference>
<feature type="domain" description="HD" evidence="10">
    <location>
        <begin position="403"/>
        <end position="496"/>
    </location>
</feature>
<dbReference type="PANTHER" id="PTHR35795">
    <property type="entry name" value="SLR1885 PROTEIN"/>
    <property type="match status" value="1"/>
</dbReference>
<dbReference type="InterPro" id="IPR004088">
    <property type="entry name" value="KH_dom_type_1"/>
</dbReference>
<dbReference type="Pfam" id="PF01966">
    <property type="entry name" value="HD"/>
    <property type="match status" value="1"/>
</dbReference>
<feature type="coiled-coil region" evidence="9">
    <location>
        <begin position="132"/>
        <end position="204"/>
    </location>
</feature>